<name>A0ABP7EZ67_9ACTN</name>
<comment type="caution">
    <text evidence="2">The sequence shown here is derived from an EMBL/GenBank/DDBJ whole genome shotgun (WGS) entry which is preliminary data.</text>
</comment>
<dbReference type="InterPro" id="IPR007278">
    <property type="entry name" value="DUF397"/>
</dbReference>
<dbReference type="Proteomes" id="UP001500908">
    <property type="component" value="Unassembled WGS sequence"/>
</dbReference>
<feature type="domain" description="DUF397" evidence="1">
    <location>
        <begin position="7"/>
        <end position="57"/>
    </location>
</feature>
<organism evidence="2 3">
    <name type="scientific">Salinactinospora qingdaonensis</name>
    <dbReference type="NCBI Taxonomy" id="702744"/>
    <lineage>
        <taxon>Bacteria</taxon>
        <taxon>Bacillati</taxon>
        <taxon>Actinomycetota</taxon>
        <taxon>Actinomycetes</taxon>
        <taxon>Streptosporangiales</taxon>
        <taxon>Nocardiopsidaceae</taxon>
        <taxon>Salinactinospora</taxon>
    </lineage>
</organism>
<sequence>MHSSELKFRKSSYSAGASECVEVAALPFGAAMRDSKHSELGHLTFDASEWRAFLAEVTQSRL</sequence>
<gene>
    <name evidence="2" type="ORF">GCM10022402_05570</name>
</gene>
<evidence type="ECO:0000259" key="1">
    <source>
        <dbReference type="Pfam" id="PF04149"/>
    </source>
</evidence>
<reference evidence="3" key="1">
    <citation type="journal article" date="2019" name="Int. J. Syst. Evol. Microbiol.">
        <title>The Global Catalogue of Microorganisms (GCM) 10K type strain sequencing project: providing services to taxonomists for standard genome sequencing and annotation.</title>
        <authorList>
            <consortium name="The Broad Institute Genomics Platform"/>
            <consortium name="The Broad Institute Genome Sequencing Center for Infectious Disease"/>
            <person name="Wu L."/>
            <person name="Ma J."/>
        </authorList>
    </citation>
    <scope>NUCLEOTIDE SEQUENCE [LARGE SCALE GENOMIC DNA]</scope>
    <source>
        <strain evidence="3">JCM 17137</strain>
    </source>
</reference>
<evidence type="ECO:0000313" key="3">
    <source>
        <dbReference type="Proteomes" id="UP001500908"/>
    </source>
</evidence>
<dbReference type="RefSeq" id="WP_344966933.1">
    <property type="nucleotide sequence ID" value="NZ_BAABDD010000002.1"/>
</dbReference>
<dbReference type="EMBL" id="BAABDD010000002">
    <property type="protein sequence ID" value="GAA3727750.1"/>
    <property type="molecule type" value="Genomic_DNA"/>
</dbReference>
<protein>
    <recommendedName>
        <fullName evidence="1">DUF397 domain-containing protein</fullName>
    </recommendedName>
</protein>
<accession>A0ABP7EZ67</accession>
<proteinExistence type="predicted"/>
<evidence type="ECO:0000313" key="2">
    <source>
        <dbReference type="EMBL" id="GAA3727750.1"/>
    </source>
</evidence>
<dbReference type="Pfam" id="PF04149">
    <property type="entry name" value="DUF397"/>
    <property type="match status" value="1"/>
</dbReference>
<keyword evidence="3" id="KW-1185">Reference proteome</keyword>